<evidence type="ECO:0000256" key="2">
    <source>
        <dbReference type="SAM" id="MobiDB-lite"/>
    </source>
</evidence>
<dbReference type="Proteomes" id="UP000215453">
    <property type="component" value="Chromosome 7"/>
</dbReference>
<dbReference type="SUPFAM" id="SSF57850">
    <property type="entry name" value="RING/U-box"/>
    <property type="match status" value="1"/>
</dbReference>
<evidence type="ECO:0000259" key="3">
    <source>
        <dbReference type="PROSITE" id="PS50089"/>
    </source>
</evidence>
<organism evidence="4 5">
    <name type="scientific">Zymoseptoria tritici ST99CH_1A5</name>
    <dbReference type="NCBI Taxonomy" id="1276529"/>
    <lineage>
        <taxon>Eukaryota</taxon>
        <taxon>Fungi</taxon>
        <taxon>Dikarya</taxon>
        <taxon>Ascomycota</taxon>
        <taxon>Pezizomycotina</taxon>
        <taxon>Dothideomycetes</taxon>
        <taxon>Dothideomycetidae</taxon>
        <taxon>Mycosphaerellales</taxon>
        <taxon>Mycosphaerellaceae</taxon>
        <taxon>Zymoseptoria</taxon>
    </lineage>
</organism>
<evidence type="ECO:0000256" key="1">
    <source>
        <dbReference type="PROSITE-ProRule" id="PRU00175"/>
    </source>
</evidence>
<dbReference type="EMBL" id="LT882682">
    <property type="protein sequence ID" value="SMY26363.1"/>
    <property type="molecule type" value="Genomic_DNA"/>
</dbReference>
<gene>
    <name evidence="4" type="ORF">ZT1A5_G7806</name>
</gene>
<evidence type="ECO:0000313" key="5">
    <source>
        <dbReference type="Proteomes" id="UP000215453"/>
    </source>
</evidence>
<dbReference type="AlphaFoldDB" id="A0A1Y6LPM5"/>
<accession>A0A1Y6LPM5</accession>
<dbReference type="GO" id="GO:0008270">
    <property type="term" value="F:zinc ion binding"/>
    <property type="evidence" value="ECO:0007669"/>
    <property type="project" value="UniProtKB-KW"/>
</dbReference>
<feature type="compositionally biased region" description="Polar residues" evidence="2">
    <location>
        <begin position="17"/>
        <end position="26"/>
    </location>
</feature>
<keyword evidence="1" id="KW-0862">Zinc</keyword>
<dbReference type="InterPro" id="IPR013083">
    <property type="entry name" value="Znf_RING/FYVE/PHD"/>
</dbReference>
<feature type="compositionally biased region" description="Polar residues" evidence="2">
    <location>
        <begin position="33"/>
        <end position="45"/>
    </location>
</feature>
<dbReference type="PROSITE" id="PS50089">
    <property type="entry name" value="ZF_RING_2"/>
    <property type="match status" value="1"/>
</dbReference>
<dbReference type="Gene3D" id="3.30.40.10">
    <property type="entry name" value="Zinc/RING finger domain, C3HC4 (zinc finger)"/>
    <property type="match status" value="1"/>
</dbReference>
<feature type="domain" description="RING-type" evidence="3">
    <location>
        <begin position="287"/>
        <end position="326"/>
    </location>
</feature>
<protein>
    <recommendedName>
        <fullName evidence="3">RING-type domain-containing protein</fullName>
    </recommendedName>
</protein>
<sequence>MALNASLPSETPKVKSSDTQPASQIGNGRRSMRSTSATRNSSLVRRSQDPHTLDLGGTPWRTMDGALFPSISVDGDQRVSTIDRSSAAKSRLPRVTPGSSRILRAQHRRRLLLGNLPPLIMPARIIPTEERVFHRQETIWQPIVVRLPNSLQELRSGLLNPAQLESFHHWQEHEFAVWFQTTPDANEHVDDFYDPFADTDPVATWYTMAHIHEMGNQVETVENFEAPSWTYANPLYTEEQSEEEIIASLPLVTITASLPTASLGNDDTANEAALQKHKMMLECMGGCRICGEAISGIGYAAQCGHVCCVGEMIEWLKFQSSCPSCREVLKHEDSCLVQMADAEEAAEEDLNCGGADKNGDGEEPGKGEGDAGSGE</sequence>
<evidence type="ECO:0000313" key="4">
    <source>
        <dbReference type="EMBL" id="SMY26363.1"/>
    </source>
</evidence>
<proteinExistence type="predicted"/>
<dbReference type="InterPro" id="IPR001841">
    <property type="entry name" value="Znf_RING"/>
</dbReference>
<reference evidence="4 5" key="1">
    <citation type="submission" date="2016-10" db="EMBL/GenBank/DDBJ databases">
        <authorList>
            <person name="Varghese N."/>
        </authorList>
    </citation>
    <scope>NUCLEOTIDE SEQUENCE [LARGE SCALE GENOMIC DNA]</scope>
</reference>
<feature type="region of interest" description="Disordered" evidence="2">
    <location>
        <begin position="347"/>
        <end position="375"/>
    </location>
</feature>
<keyword evidence="1" id="KW-0479">Metal-binding</keyword>
<keyword evidence="1" id="KW-0863">Zinc-finger</keyword>
<feature type="region of interest" description="Disordered" evidence="2">
    <location>
        <begin position="1"/>
        <end position="59"/>
    </location>
</feature>
<name>A0A1Y6LPM5_ZYMTR</name>
<feature type="compositionally biased region" description="Basic and acidic residues" evidence="2">
    <location>
        <begin position="357"/>
        <end position="369"/>
    </location>
</feature>